<feature type="domain" description="HTH OST-type" evidence="7">
    <location>
        <begin position="641"/>
        <end position="709"/>
    </location>
</feature>
<evidence type="ECO:0000256" key="4">
    <source>
        <dbReference type="ARBA" id="ARBA00022871"/>
    </source>
</evidence>
<dbReference type="SUPFAM" id="SSF63748">
    <property type="entry name" value="Tudor/PWWP/MBT"/>
    <property type="match status" value="3"/>
</dbReference>
<dbReference type="PANTHER" id="PTHR22948">
    <property type="entry name" value="TUDOR DOMAIN CONTAINING PROTEIN"/>
    <property type="match status" value="1"/>
</dbReference>
<feature type="domain" description="Tudor" evidence="6">
    <location>
        <begin position="789"/>
        <end position="847"/>
    </location>
</feature>
<name>A0A182K943_9DIPT</name>
<dbReference type="CDD" id="cd20379">
    <property type="entry name" value="Tudor_dTUD-like"/>
    <property type="match status" value="1"/>
</dbReference>
<evidence type="ECO:0000259" key="6">
    <source>
        <dbReference type="PROSITE" id="PS50304"/>
    </source>
</evidence>
<dbReference type="Pfam" id="PF00567">
    <property type="entry name" value="TUDOR"/>
    <property type="match status" value="3"/>
</dbReference>
<dbReference type="EnsemblMetazoa" id="ACHR007280-RA">
    <property type="protein sequence ID" value="ACHR007280-PA"/>
    <property type="gene ID" value="ACHR007280"/>
</dbReference>
<accession>A0A182K943</accession>
<dbReference type="SMART" id="SM00333">
    <property type="entry name" value="TUDOR"/>
    <property type="match status" value="3"/>
</dbReference>
<dbReference type="InterPro" id="IPR041966">
    <property type="entry name" value="LOTUS-like"/>
</dbReference>
<dbReference type="PROSITE" id="PS51644">
    <property type="entry name" value="HTH_OST"/>
    <property type="match status" value="2"/>
</dbReference>
<dbReference type="InterPro" id="IPR050621">
    <property type="entry name" value="Tudor_domain_containing"/>
</dbReference>
<dbReference type="Gene3D" id="3.30.420.610">
    <property type="entry name" value="LOTUS domain-like"/>
    <property type="match status" value="1"/>
</dbReference>
<feature type="region of interest" description="Disordered" evidence="5">
    <location>
        <begin position="320"/>
        <end position="354"/>
    </location>
</feature>
<dbReference type="STRING" id="43041.A0A182K943"/>
<feature type="compositionally biased region" description="Low complexity" evidence="5">
    <location>
        <begin position="1153"/>
        <end position="1164"/>
    </location>
</feature>
<dbReference type="PROSITE" id="PS50304">
    <property type="entry name" value="TUDOR"/>
    <property type="match status" value="1"/>
</dbReference>
<feature type="region of interest" description="Disordered" evidence="5">
    <location>
        <begin position="402"/>
        <end position="426"/>
    </location>
</feature>
<keyword evidence="9" id="KW-1185">Reference proteome</keyword>
<dbReference type="GO" id="GO:0030154">
    <property type="term" value="P:cell differentiation"/>
    <property type="evidence" value="ECO:0007669"/>
    <property type="project" value="UniProtKB-ARBA"/>
</dbReference>
<dbReference type="VEuPathDB" id="VectorBase:ACHR007280"/>
<dbReference type="GO" id="GO:0007283">
    <property type="term" value="P:spermatogenesis"/>
    <property type="evidence" value="ECO:0007669"/>
    <property type="project" value="UniProtKB-KW"/>
</dbReference>
<keyword evidence="3" id="KW-0677">Repeat</keyword>
<evidence type="ECO:0000259" key="7">
    <source>
        <dbReference type="PROSITE" id="PS51644"/>
    </source>
</evidence>
<dbReference type="Gene3D" id="2.30.30.140">
    <property type="match status" value="3"/>
</dbReference>
<keyword evidence="4" id="KW-0221">Differentiation</keyword>
<feature type="region of interest" description="Disordered" evidence="5">
    <location>
        <begin position="490"/>
        <end position="524"/>
    </location>
</feature>
<feature type="region of interest" description="Disordered" evidence="5">
    <location>
        <begin position="1153"/>
        <end position="1173"/>
    </location>
</feature>
<dbReference type="InterPro" id="IPR025605">
    <property type="entry name" value="OST-HTH/LOTUS_dom"/>
</dbReference>
<feature type="domain" description="HTH OST-type" evidence="7">
    <location>
        <begin position="26"/>
        <end position="98"/>
    </location>
</feature>
<dbReference type="Proteomes" id="UP000075881">
    <property type="component" value="Unassembled WGS sequence"/>
</dbReference>
<dbReference type="InterPro" id="IPR002999">
    <property type="entry name" value="Tudor"/>
</dbReference>
<reference evidence="9" key="1">
    <citation type="submission" date="2013-03" db="EMBL/GenBank/DDBJ databases">
        <title>The Genome Sequence of Anopheles christyi ACHKN1017.</title>
        <authorList>
            <consortium name="The Broad Institute Genomics Platform"/>
            <person name="Neafsey D.E."/>
            <person name="Besansky N."/>
            <person name="Walker B."/>
            <person name="Young S.K."/>
            <person name="Zeng Q."/>
            <person name="Gargeya S."/>
            <person name="Fitzgerald M."/>
            <person name="Haas B."/>
            <person name="Abouelleil A."/>
            <person name="Allen A.W."/>
            <person name="Alvarado L."/>
            <person name="Arachchi H.M."/>
            <person name="Berlin A.M."/>
            <person name="Chapman S.B."/>
            <person name="Gainer-Dewar J."/>
            <person name="Goldberg J."/>
            <person name="Griggs A."/>
            <person name="Gujja S."/>
            <person name="Hansen M."/>
            <person name="Howarth C."/>
            <person name="Imamovic A."/>
            <person name="Ireland A."/>
            <person name="Larimer J."/>
            <person name="McCowan C."/>
            <person name="Murphy C."/>
            <person name="Pearson M."/>
            <person name="Poon T.W."/>
            <person name="Priest M."/>
            <person name="Roberts A."/>
            <person name="Saif S."/>
            <person name="Shea T."/>
            <person name="Sisk P."/>
            <person name="Sykes S."/>
            <person name="Wortman J."/>
            <person name="Nusbaum C."/>
            <person name="Birren B."/>
        </authorList>
    </citation>
    <scope>NUCLEOTIDE SEQUENCE [LARGE SCALE GENOMIC DNA]</scope>
    <source>
        <strain evidence="9">ACHKN1017</strain>
    </source>
</reference>
<feature type="compositionally biased region" description="Polar residues" evidence="5">
    <location>
        <begin position="1"/>
        <end position="15"/>
    </location>
</feature>
<feature type="compositionally biased region" description="Polar residues" evidence="5">
    <location>
        <begin position="155"/>
        <end position="170"/>
    </location>
</feature>
<evidence type="ECO:0000313" key="9">
    <source>
        <dbReference type="Proteomes" id="UP000075881"/>
    </source>
</evidence>
<reference evidence="8" key="2">
    <citation type="submission" date="2020-05" db="UniProtKB">
        <authorList>
            <consortium name="EnsemblMetazoa"/>
        </authorList>
    </citation>
    <scope>IDENTIFICATION</scope>
    <source>
        <strain evidence="8">ACHKN1017</strain>
    </source>
</reference>
<dbReference type="PANTHER" id="PTHR22948:SF77">
    <property type="entry name" value="SERINE_THREONINE-PROTEIN KINASE 31-LIKE ISOFORM X1"/>
    <property type="match status" value="1"/>
</dbReference>
<feature type="compositionally biased region" description="Polar residues" evidence="5">
    <location>
        <begin position="227"/>
        <end position="248"/>
    </location>
</feature>
<dbReference type="CDD" id="cd09972">
    <property type="entry name" value="LOTUS_TDRD_OSKAR"/>
    <property type="match status" value="1"/>
</dbReference>
<comment type="subcellular location">
    <subcellularLocation>
        <location evidence="1">Cytoplasm</location>
    </subcellularLocation>
</comment>
<dbReference type="SUPFAM" id="SSF54768">
    <property type="entry name" value="dsRNA-binding domain-like"/>
    <property type="match status" value="1"/>
</dbReference>
<dbReference type="Pfam" id="PF12872">
    <property type="entry name" value="OST-HTH"/>
    <property type="match status" value="1"/>
</dbReference>
<proteinExistence type="predicted"/>
<evidence type="ECO:0000256" key="3">
    <source>
        <dbReference type="ARBA" id="ARBA00022737"/>
    </source>
</evidence>
<protein>
    <recommendedName>
        <fullName evidence="10">HTH OST-type domain-containing protein</fullName>
    </recommendedName>
</protein>
<evidence type="ECO:0008006" key="10">
    <source>
        <dbReference type="Google" id="ProtNLM"/>
    </source>
</evidence>
<keyword evidence="2" id="KW-0963">Cytoplasm</keyword>
<evidence type="ECO:0000256" key="1">
    <source>
        <dbReference type="ARBA" id="ARBA00004496"/>
    </source>
</evidence>
<feature type="region of interest" description="Disordered" evidence="5">
    <location>
        <begin position="112"/>
        <end position="142"/>
    </location>
</feature>
<sequence>MPSPSGNIKSGTATPASGGGVTLSEEALAAISVVRALVASRKETSNVLSVLRDYRQLEGDPLPYRKFGFSTVEEFLLSSGEFLIKSSAGESTRIYIKPNRDSAHIQNMVQAQKTTKSGGSGKKSNFVALRQPTGPCSSKGFSSSATAYSRIYQQMPNSGRNSSINYTPKKTVTFGEPKSSSPPKGSRSQSFWTSGASGQQTAAYGQAQQLRAITKSKTGSTQQTSQRNGNSSSPEANNNSRSTKNYNLNGGGQQQQQLSSNDLRHRLNERTSALSRSSVEMRQAAKALATVSSNVVGVSNAVRQGGAGGVARKLPFSVEDKTAKKPQQQQQQTSNARNASQSKEATRNGSNRLNVVLSGSGRVVSMPKSPAPLPLMSIAIPPPVAPLAKSVNSRLNVAKASVPPPVGGKSTPTVAPTHGRAPQAPAYQRAKSLDERTAAAYPYQDIRAQLPPPNLMPYIEPPKLPTLPGKKSLQDRLKINQEVVDEDLEKVAKLQTASPTVTEPTTPTESPKSPSSVVPSKATPSPTGIDYFTVNGGGAGSFTSSIVNGGGVFSWDEPNATPVEILMKYSQHKGYPRPEYGYYKLKSGRYQCLVTVNGSSYSTYPEDFVSQFEGQFAAAMNAIEAIQRDESRQMYSKCLDSDRDIAYHIHELLASCPHGMFSKNIPNAFQETHRALLPDHWFAIIDQYSNQLFVLEDGPTGDTIVYAREQPSGSDVESNTSEARQMSMNQLTLPWDEQYWNLYVTNPVSTVEVWARLVGKEYSDKMDTLITDIEMSMMTDQVNAKKDVAAAVGEYYLVSISDCWFRVRVVEINYETNQCQCFFIDIGDREQIALDQLYRCEPQYLDLPAQAICFTLEGLEDFSENPTAKHILGQRINHRVLIGMILSKREQYEQAEHRDGIGSSSLKVVLYDTSSAEDEVVNPILLQQICKSMPVPELNRKSVNYVSITYVDDQGDVYCQKDGAMNYIQKLITNLTQSDALEDQHRGLYNTKAAEQQQLYLVQDENDSKWYRAVLEAEESGPFSRMHYVDIGCRRRANVQNIYRLDSLSLGLRSYPPQAIRMRMFELPGCNDPQVLSRLRAFLKPAVPAMAKVFSMASAILPLVKLYVHVSDREAGNNILVCVNEAIKIEKELEMGSERISLLPRVGFGDDSSSINNSGSDTTTVSQSTGTSYSLNSTDGKELASRFDALHLSKGAADAKKSTLTTGGAAKAIAKLAKITLPTVGQVFNVKVTIANNPKFFFVQPYAYLPQLDTLMRELQDFCMTKAQPVRKDQVRQGEAYAAVNNLGHWYRAMVVNINPFGPTPIHAHFCDFGQVQQLDAGALRVLPAEFRVLPQQAIKAKLYGVKPLHNDWTISDAMRFKELTADCNFASIVRSIQPDELNPLEQLIELELIDVSGEDDILLHKILVDEGRAVYTAEAHTV</sequence>
<dbReference type="GO" id="GO:0005737">
    <property type="term" value="C:cytoplasm"/>
    <property type="evidence" value="ECO:0007669"/>
    <property type="project" value="UniProtKB-SubCell"/>
</dbReference>
<evidence type="ECO:0000256" key="2">
    <source>
        <dbReference type="ARBA" id="ARBA00022490"/>
    </source>
</evidence>
<feature type="compositionally biased region" description="Low complexity" evidence="5">
    <location>
        <begin position="177"/>
        <end position="226"/>
    </location>
</feature>
<organism evidence="8 9">
    <name type="scientific">Anopheles christyi</name>
    <dbReference type="NCBI Taxonomy" id="43041"/>
    <lineage>
        <taxon>Eukaryota</taxon>
        <taxon>Metazoa</taxon>
        <taxon>Ecdysozoa</taxon>
        <taxon>Arthropoda</taxon>
        <taxon>Hexapoda</taxon>
        <taxon>Insecta</taxon>
        <taxon>Pterygota</taxon>
        <taxon>Neoptera</taxon>
        <taxon>Endopterygota</taxon>
        <taxon>Diptera</taxon>
        <taxon>Nematocera</taxon>
        <taxon>Culicoidea</taxon>
        <taxon>Culicidae</taxon>
        <taxon>Anophelinae</taxon>
        <taxon>Anopheles</taxon>
    </lineage>
</organism>
<evidence type="ECO:0000313" key="8">
    <source>
        <dbReference type="EnsemblMetazoa" id="ACHR007280-PA"/>
    </source>
</evidence>
<dbReference type="InterPro" id="IPR035437">
    <property type="entry name" value="SNase_OB-fold_sf"/>
</dbReference>
<feature type="region of interest" description="Disordered" evidence="5">
    <location>
        <begin position="155"/>
        <end position="259"/>
    </location>
</feature>
<feature type="compositionally biased region" description="Polar residues" evidence="5">
    <location>
        <begin position="333"/>
        <end position="353"/>
    </location>
</feature>
<feature type="compositionally biased region" description="Low complexity" evidence="5">
    <location>
        <begin position="496"/>
        <end position="524"/>
    </location>
</feature>
<keyword evidence="4" id="KW-0744">Spermatogenesis</keyword>
<evidence type="ECO:0000256" key="5">
    <source>
        <dbReference type="SAM" id="MobiDB-lite"/>
    </source>
</evidence>
<dbReference type="Gene3D" id="2.40.50.90">
    <property type="match status" value="2"/>
</dbReference>
<feature type="region of interest" description="Disordered" evidence="5">
    <location>
        <begin position="1"/>
        <end position="20"/>
    </location>
</feature>